<dbReference type="PANTHER" id="PTHR46060">
    <property type="entry name" value="MARINER MOS1 TRANSPOSASE-LIKE PROTEIN"/>
    <property type="match status" value="1"/>
</dbReference>
<proteinExistence type="predicted"/>
<evidence type="ECO:0008006" key="3">
    <source>
        <dbReference type="Google" id="ProtNLM"/>
    </source>
</evidence>
<organism evidence="1 2">
    <name type="scientific">Cordylochernes scorpioides</name>
    <dbReference type="NCBI Taxonomy" id="51811"/>
    <lineage>
        <taxon>Eukaryota</taxon>
        <taxon>Metazoa</taxon>
        <taxon>Ecdysozoa</taxon>
        <taxon>Arthropoda</taxon>
        <taxon>Chelicerata</taxon>
        <taxon>Arachnida</taxon>
        <taxon>Pseudoscorpiones</taxon>
        <taxon>Cheliferoidea</taxon>
        <taxon>Chernetidae</taxon>
        <taxon>Cordylochernes</taxon>
    </lineage>
</organism>
<accession>A0ABY6KPD7</accession>
<dbReference type="InterPro" id="IPR052709">
    <property type="entry name" value="Transposase-MT_Hybrid"/>
</dbReference>
<name>A0ABY6KPD7_9ARAC</name>
<dbReference type="InterPro" id="IPR036397">
    <property type="entry name" value="RNaseH_sf"/>
</dbReference>
<reference evidence="1 2" key="1">
    <citation type="submission" date="2022-01" db="EMBL/GenBank/DDBJ databases">
        <title>A chromosomal length assembly of Cordylochernes scorpioides.</title>
        <authorList>
            <person name="Zeh D."/>
            <person name="Zeh J."/>
        </authorList>
    </citation>
    <scope>NUCLEOTIDE SEQUENCE [LARGE SCALE GENOMIC DNA]</scope>
    <source>
        <strain evidence="1">IN4F17</strain>
        <tissue evidence="1">Whole Body</tissue>
    </source>
</reference>
<evidence type="ECO:0000313" key="1">
    <source>
        <dbReference type="EMBL" id="UYV70735.1"/>
    </source>
</evidence>
<sequence length="125" mass="14619">MAWGIVKAYKEIIVRLRDAIRRKINQLFKLKQWKLLHDNALDHRAIIVQDYSAKHSVSVLPHPPYSPDIAPCDFFFFPKLKMTLKGRRFSSSSEVIENATVELNKLRKIDFELAFQQLFYAGKNV</sequence>
<dbReference type="EMBL" id="CP092870">
    <property type="protein sequence ID" value="UYV70735.1"/>
    <property type="molecule type" value="Genomic_DNA"/>
</dbReference>
<gene>
    <name evidence="1" type="ORF">LAZ67_8000406</name>
</gene>
<keyword evidence="2" id="KW-1185">Reference proteome</keyword>
<protein>
    <recommendedName>
        <fullName evidence="3">Transposase</fullName>
    </recommendedName>
</protein>
<dbReference type="PANTHER" id="PTHR46060:SF1">
    <property type="entry name" value="MARINER MOS1 TRANSPOSASE-LIKE PROTEIN"/>
    <property type="match status" value="1"/>
</dbReference>
<evidence type="ECO:0000313" key="2">
    <source>
        <dbReference type="Proteomes" id="UP001235939"/>
    </source>
</evidence>
<dbReference type="Proteomes" id="UP001235939">
    <property type="component" value="Chromosome 08"/>
</dbReference>
<dbReference type="Gene3D" id="3.30.420.10">
    <property type="entry name" value="Ribonuclease H-like superfamily/Ribonuclease H"/>
    <property type="match status" value="1"/>
</dbReference>